<dbReference type="Proteomes" id="UP000008793">
    <property type="component" value="Chromosome"/>
</dbReference>
<dbReference type="GO" id="GO:0003677">
    <property type="term" value="F:DNA binding"/>
    <property type="evidence" value="ECO:0007669"/>
    <property type="project" value="UniProtKB-KW"/>
</dbReference>
<evidence type="ECO:0000313" key="4">
    <source>
        <dbReference type="EMBL" id="CAX59702.1"/>
    </source>
</evidence>
<evidence type="ECO:0000256" key="1">
    <source>
        <dbReference type="ARBA" id="ARBA00023125"/>
    </source>
</evidence>
<dbReference type="AlphaFoldDB" id="D8MS95"/>
<dbReference type="EMBL" id="FP236843">
    <property type="protein sequence ID" value="CAX59702.1"/>
    <property type="molecule type" value="Genomic_DNA"/>
</dbReference>
<evidence type="ECO:0000256" key="2">
    <source>
        <dbReference type="SAM" id="Phobius"/>
    </source>
</evidence>
<protein>
    <submittedName>
        <fullName evidence="4">Signal transduction response regulator</fullName>
    </submittedName>
</protein>
<dbReference type="InterPro" id="IPR036388">
    <property type="entry name" value="WH-like_DNA-bd_sf"/>
</dbReference>
<feature type="domain" description="OmpR/PhoB-type" evidence="3">
    <location>
        <begin position="27"/>
        <end position="104"/>
    </location>
</feature>
<gene>
    <name evidence="4" type="ordered locus">EbC_21710</name>
</gene>
<keyword evidence="1" id="KW-0238">DNA-binding</keyword>
<dbReference type="SMART" id="SM00862">
    <property type="entry name" value="Trans_reg_C"/>
    <property type="match status" value="1"/>
</dbReference>
<keyword evidence="5" id="KW-1185">Reference proteome</keyword>
<evidence type="ECO:0000313" key="5">
    <source>
        <dbReference type="Proteomes" id="UP000008793"/>
    </source>
</evidence>
<dbReference type="InterPro" id="IPR001867">
    <property type="entry name" value="OmpR/PhoB-type_DNA-bd"/>
</dbReference>
<accession>D8MS95</accession>
<dbReference type="InterPro" id="IPR016032">
    <property type="entry name" value="Sig_transdc_resp-reg_C-effctor"/>
</dbReference>
<dbReference type="KEGG" id="ebi:EbC_21710"/>
<keyword evidence="2" id="KW-0472">Membrane</keyword>
<feature type="transmembrane region" description="Helical" evidence="2">
    <location>
        <begin position="136"/>
        <end position="153"/>
    </location>
</feature>
<dbReference type="SUPFAM" id="SSF46894">
    <property type="entry name" value="C-terminal effector domain of the bipartite response regulators"/>
    <property type="match status" value="1"/>
</dbReference>
<dbReference type="GO" id="GO:0000160">
    <property type="term" value="P:phosphorelay signal transduction system"/>
    <property type="evidence" value="ECO:0007669"/>
    <property type="project" value="InterPro"/>
</dbReference>
<keyword evidence="2" id="KW-0812">Transmembrane</keyword>
<sequence>MSSRNYIIDDVVVFIPKDKVLRSLATQKSLSIHSPAAKCLLLLIERRELVSQADLYKAAWGDDALKKVSSATYYQCFVNLRKALKYIGYDGELIKTIHKEGVIINEDIAITEYTPSACIEMEEKGRGWKLSKKQSILSFMVMSIIAIYSLYALQSHDGSELFGDERYIKISGLPDCVYVYKGSPEGVSTRRVVEILETRASSCKNKHKIFVYLGSIRTTIFDCPPTMHCMSYTDSRVNK</sequence>
<dbReference type="HOGENOM" id="CLU_075545_0_2_6"/>
<organism evidence="5">
    <name type="scientific">Erwinia billingiae (strain Eb661)</name>
    <dbReference type="NCBI Taxonomy" id="634500"/>
    <lineage>
        <taxon>Bacteria</taxon>
        <taxon>Pseudomonadati</taxon>
        <taxon>Pseudomonadota</taxon>
        <taxon>Gammaproteobacteria</taxon>
        <taxon>Enterobacterales</taxon>
        <taxon>Erwiniaceae</taxon>
        <taxon>Erwinia</taxon>
    </lineage>
</organism>
<dbReference type="GO" id="GO:0006355">
    <property type="term" value="P:regulation of DNA-templated transcription"/>
    <property type="evidence" value="ECO:0007669"/>
    <property type="project" value="InterPro"/>
</dbReference>
<reference evidence="4 5" key="1">
    <citation type="journal article" date="2010" name="BMC Genomics">
        <title>Genome comparison of the epiphytic bacteria Erwinia billingiae and E. tasmaniensis with the pear pathogen E. pyrifoliae.</title>
        <authorList>
            <person name="Kube M."/>
            <person name="Migdoll A.M."/>
            <person name="Gehring I."/>
            <person name="Heitmann K."/>
            <person name="Mayer Y."/>
            <person name="Kuhl H."/>
            <person name="Knaust F."/>
            <person name="Geider K."/>
            <person name="Reinhardt R."/>
        </authorList>
    </citation>
    <scope>NUCLEOTIDE SEQUENCE [LARGE SCALE GENOMIC DNA]</scope>
    <source>
        <strain evidence="4 5">Eb661</strain>
    </source>
</reference>
<keyword evidence="2" id="KW-1133">Transmembrane helix</keyword>
<name>D8MS95_ERWBE</name>
<dbReference type="Gene3D" id="1.10.10.10">
    <property type="entry name" value="Winged helix-like DNA-binding domain superfamily/Winged helix DNA-binding domain"/>
    <property type="match status" value="1"/>
</dbReference>
<evidence type="ECO:0000259" key="3">
    <source>
        <dbReference type="SMART" id="SM00862"/>
    </source>
</evidence>
<proteinExistence type="predicted"/>
<dbReference type="eggNOG" id="COG3710">
    <property type="taxonomic scope" value="Bacteria"/>
</dbReference>
<dbReference type="GeneID" id="90514512"/>
<dbReference type="RefSeq" id="WP_013202190.1">
    <property type="nucleotide sequence ID" value="NC_014306.1"/>
</dbReference>